<evidence type="ECO:0000256" key="1">
    <source>
        <dbReference type="SAM" id="SignalP"/>
    </source>
</evidence>
<proteinExistence type="predicted"/>
<dbReference type="PROSITE" id="PS51257">
    <property type="entry name" value="PROKAR_LIPOPROTEIN"/>
    <property type="match status" value="1"/>
</dbReference>
<dbReference type="Proteomes" id="UP001267426">
    <property type="component" value="Unassembled WGS sequence"/>
</dbReference>
<protein>
    <submittedName>
        <fullName evidence="2">Uncharacterized protein</fullName>
    </submittedName>
</protein>
<dbReference type="EMBL" id="JAVRHT010000042">
    <property type="protein sequence ID" value="MDT0632897.1"/>
    <property type="molecule type" value="Genomic_DNA"/>
</dbReference>
<keyword evidence="1" id="KW-0732">Signal</keyword>
<organism evidence="2 3">
    <name type="scientific">Rubrivirga litoralis</name>
    <dbReference type="NCBI Taxonomy" id="3075598"/>
    <lineage>
        <taxon>Bacteria</taxon>
        <taxon>Pseudomonadati</taxon>
        <taxon>Rhodothermota</taxon>
        <taxon>Rhodothermia</taxon>
        <taxon>Rhodothermales</taxon>
        <taxon>Rubricoccaceae</taxon>
        <taxon>Rubrivirga</taxon>
    </lineage>
</organism>
<gene>
    <name evidence="2" type="ORF">RM540_14155</name>
</gene>
<accession>A0ABU3BUC6</accession>
<evidence type="ECO:0000313" key="3">
    <source>
        <dbReference type="Proteomes" id="UP001267426"/>
    </source>
</evidence>
<name>A0ABU3BUC6_9BACT</name>
<feature type="signal peptide" evidence="1">
    <location>
        <begin position="1"/>
        <end position="21"/>
    </location>
</feature>
<reference evidence="2 3" key="1">
    <citation type="submission" date="2023-09" db="EMBL/GenBank/DDBJ databases">
        <authorList>
            <person name="Rey-Velasco X."/>
        </authorList>
    </citation>
    <scope>NUCLEOTIDE SEQUENCE [LARGE SCALE GENOMIC DNA]</scope>
    <source>
        <strain evidence="2 3">F394</strain>
    </source>
</reference>
<sequence>MPRPTLVATLALALAACGDPAAPGGAAPSSSAAGGAVGVEAPPVLDASALGAWLPASVGMQPRQAVRDTADAALGAEISRASATYGPDLSLSVTDLGTADMAEMMGYGWALGGPPPLDVDGHPAQASGGVGRPHTVRVLAGRRFLVEAESPDAAAAEAAARAVDLDGLARAGR</sequence>
<feature type="non-terminal residue" evidence="2">
    <location>
        <position position="173"/>
    </location>
</feature>
<feature type="chain" id="PRO_5047101144" evidence="1">
    <location>
        <begin position="22"/>
        <end position="173"/>
    </location>
</feature>
<evidence type="ECO:0000313" key="2">
    <source>
        <dbReference type="EMBL" id="MDT0632897.1"/>
    </source>
</evidence>
<comment type="caution">
    <text evidence="2">The sequence shown here is derived from an EMBL/GenBank/DDBJ whole genome shotgun (WGS) entry which is preliminary data.</text>
</comment>
<keyword evidence="3" id="KW-1185">Reference proteome</keyword>